<name>A0A8H7W3G2_9FUNG</name>
<organism evidence="2 3">
    <name type="scientific">Thamnidium elegans</name>
    <dbReference type="NCBI Taxonomy" id="101142"/>
    <lineage>
        <taxon>Eukaryota</taxon>
        <taxon>Fungi</taxon>
        <taxon>Fungi incertae sedis</taxon>
        <taxon>Mucoromycota</taxon>
        <taxon>Mucoromycotina</taxon>
        <taxon>Mucoromycetes</taxon>
        <taxon>Mucorales</taxon>
        <taxon>Mucorineae</taxon>
        <taxon>Mucoraceae</taxon>
        <taxon>Thamnidium</taxon>
    </lineage>
</organism>
<accession>A0A8H7W3G2</accession>
<dbReference type="AlphaFoldDB" id="A0A8H7W3G2"/>
<dbReference type="EMBL" id="JAEPRE010000009">
    <property type="protein sequence ID" value="KAG2237159.1"/>
    <property type="molecule type" value="Genomic_DNA"/>
</dbReference>
<protein>
    <submittedName>
        <fullName evidence="2">Uncharacterized protein</fullName>
    </submittedName>
</protein>
<evidence type="ECO:0000313" key="3">
    <source>
        <dbReference type="Proteomes" id="UP000613177"/>
    </source>
</evidence>
<gene>
    <name evidence="2" type="ORF">INT48_004661</name>
</gene>
<evidence type="ECO:0000313" key="2">
    <source>
        <dbReference type="EMBL" id="KAG2237159.1"/>
    </source>
</evidence>
<dbReference type="Proteomes" id="UP000613177">
    <property type="component" value="Unassembled WGS sequence"/>
</dbReference>
<keyword evidence="1" id="KW-0732">Signal</keyword>
<feature type="chain" id="PRO_5034001322" evidence="1">
    <location>
        <begin position="23"/>
        <end position="171"/>
    </location>
</feature>
<proteinExistence type="predicted"/>
<sequence>MKSQSILLLLAILAVLARDATCEVNGEGHKRVLSGMAQNGIAMASSTTWEATSGVPSGSVPVTSGSAIATDAASALSSAASEAVSLTSGIAGAASSWGASVASAVPTISAASGNVPAATRLASSVASAAPLPSVSAARPYAGPSVISGSSHLEVSIAITTIGICAFLFTLV</sequence>
<keyword evidence="3" id="KW-1185">Reference proteome</keyword>
<feature type="signal peptide" evidence="1">
    <location>
        <begin position="1"/>
        <end position="22"/>
    </location>
</feature>
<evidence type="ECO:0000256" key="1">
    <source>
        <dbReference type="SAM" id="SignalP"/>
    </source>
</evidence>
<comment type="caution">
    <text evidence="2">The sequence shown here is derived from an EMBL/GenBank/DDBJ whole genome shotgun (WGS) entry which is preliminary data.</text>
</comment>
<reference evidence="2" key="1">
    <citation type="submission" date="2021-01" db="EMBL/GenBank/DDBJ databases">
        <title>Metabolic potential, ecology and presence of endohyphal bacteria is reflected in genomic diversity of Mucoromycotina.</title>
        <authorList>
            <person name="Muszewska A."/>
            <person name="Okrasinska A."/>
            <person name="Steczkiewicz K."/>
            <person name="Drgas O."/>
            <person name="Orlowska M."/>
            <person name="Perlinska-Lenart U."/>
            <person name="Aleksandrzak-Piekarczyk T."/>
            <person name="Szatraj K."/>
            <person name="Zielenkiewicz U."/>
            <person name="Pilsyk S."/>
            <person name="Malc E."/>
            <person name="Mieczkowski P."/>
            <person name="Kruszewska J.S."/>
            <person name="Biernat P."/>
            <person name="Pawlowska J."/>
        </authorList>
    </citation>
    <scope>NUCLEOTIDE SEQUENCE</scope>
    <source>
        <strain evidence="2">WA0000018081</strain>
    </source>
</reference>